<dbReference type="InterPro" id="IPR036614">
    <property type="entry name" value="RusA-like_sf"/>
</dbReference>
<dbReference type="RefSeq" id="WP_100689424.1">
    <property type="nucleotide sequence ID" value="NZ_JBHTBD010000007.1"/>
</dbReference>
<evidence type="ECO:0000313" key="2">
    <source>
        <dbReference type="Proteomes" id="UP001596506"/>
    </source>
</evidence>
<dbReference type="Gene3D" id="3.30.1330.70">
    <property type="entry name" value="Holliday junction resolvase RusA"/>
    <property type="match status" value="1"/>
</dbReference>
<protein>
    <submittedName>
        <fullName evidence="1">Endodeoxyribonuclease RusA</fullName>
    </submittedName>
</protein>
<dbReference type="Proteomes" id="UP001596506">
    <property type="component" value="Unassembled WGS sequence"/>
</dbReference>
<reference evidence="2" key="1">
    <citation type="journal article" date="2019" name="Int. J. Syst. Evol. Microbiol.">
        <title>The Global Catalogue of Microorganisms (GCM) 10K type strain sequencing project: providing services to taxonomists for standard genome sequencing and annotation.</title>
        <authorList>
            <consortium name="The Broad Institute Genomics Platform"/>
            <consortium name="The Broad Institute Genome Sequencing Center for Infectious Disease"/>
            <person name="Wu L."/>
            <person name="Ma J."/>
        </authorList>
    </citation>
    <scope>NUCLEOTIDE SEQUENCE [LARGE SCALE GENOMIC DNA]</scope>
    <source>
        <strain evidence="2">CCUG 60559</strain>
    </source>
</reference>
<accession>A0ABW2IY95</accession>
<sequence>MSRNAVAKQTDPEAPRKWQVMLPWPARELSPNARVHWAKKSTIAKRYRHACKIKSLQEIQDAAWDVPALRDVVEAGGRVHLFIDFYPPDRRHRDDDNVIASFKSGRDGLADALKIDDSKFRIHPFFDPDQPMKGGGVKVTVTGCMPAEGDRQ</sequence>
<proteinExistence type="predicted"/>
<comment type="caution">
    <text evidence="1">The sequence shown here is derived from an EMBL/GenBank/DDBJ whole genome shotgun (WGS) entry which is preliminary data.</text>
</comment>
<name>A0ABW2IY95_9GAMM</name>
<evidence type="ECO:0000313" key="1">
    <source>
        <dbReference type="EMBL" id="MFC7296074.1"/>
    </source>
</evidence>
<dbReference type="EMBL" id="JBHTBD010000007">
    <property type="protein sequence ID" value="MFC7296074.1"/>
    <property type="molecule type" value="Genomic_DNA"/>
</dbReference>
<dbReference type="SUPFAM" id="SSF103084">
    <property type="entry name" value="Holliday junction resolvase RusA"/>
    <property type="match status" value="1"/>
</dbReference>
<gene>
    <name evidence="1" type="ORF">ACFQQA_15230</name>
</gene>
<keyword evidence="2" id="KW-1185">Reference proteome</keyword>
<organism evidence="1 2">
    <name type="scientific">Marinobacter aromaticivorans</name>
    <dbReference type="NCBI Taxonomy" id="1494078"/>
    <lineage>
        <taxon>Bacteria</taxon>
        <taxon>Pseudomonadati</taxon>
        <taxon>Pseudomonadota</taxon>
        <taxon>Gammaproteobacteria</taxon>
        <taxon>Pseudomonadales</taxon>
        <taxon>Marinobacteraceae</taxon>
        <taxon>Marinobacter</taxon>
    </lineage>
</organism>